<accession>A0A238UVX0</accession>
<gene>
    <name evidence="1" type="ORF">SAMN06265355_101454</name>
</gene>
<dbReference type="EMBL" id="FZNP01000001">
    <property type="protein sequence ID" value="SNR25887.1"/>
    <property type="molecule type" value="Genomic_DNA"/>
</dbReference>
<evidence type="ECO:0000313" key="1">
    <source>
        <dbReference type="EMBL" id="SNR25887.1"/>
    </source>
</evidence>
<proteinExistence type="predicted"/>
<organism evidence="1 2">
    <name type="scientific">Actinomadura mexicana</name>
    <dbReference type="NCBI Taxonomy" id="134959"/>
    <lineage>
        <taxon>Bacteria</taxon>
        <taxon>Bacillati</taxon>
        <taxon>Actinomycetota</taxon>
        <taxon>Actinomycetes</taxon>
        <taxon>Streptosporangiales</taxon>
        <taxon>Thermomonosporaceae</taxon>
        <taxon>Actinomadura</taxon>
    </lineage>
</organism>
<reference evidence="2" key="1">
    <citation type="submission" date="2017-06" db="EMBL/GenBank/DDBJ databases">
        <authorList>
            <person name="Varghese N."/>
            <person name="Submissions S."/>
        </authorList>
    </citation>
    <scope>NUCLEOTIDE SEQUENCE [LARGE SCALE GENOMIC DNA]</scope>
    <source>
        <strain evidence="2">DSM 44485</strain>
    </source>
</reference>
<evidence type="ECO:0000313" key="2">
    <source>
        <dbReference type="Proteomes" id="UP000198420"/>
    </source>
</evidence>
<name>A0A238UVX0_9ACTN</name>
<dbReference type="Proteomes" id="UP000198420">
    <property type="component" value="Unassembled WGS sequence"/>
</dbReference>
<protein>
    <recommendedName>
        <fullName evidence="3">CDP-Glycerol:Poly(Glycerophosphate) glycerophosphotransferase</fullName>
    </recommendedName>
</protein>
<sequence length="406" mass="42974">MTTSEVEGGSLTGPMGFEWRRALSRFDPGWWGGLGDRRTVLVVVGSSELGQPVLDAARLAVADPRLRVLFTVPPGPWAAAADALLRDAGTVPLPWREAMSGDFALVVAAPPAPGRGPSAPLIMLPGAGAERAAHPPGRRERAGAVVLACAHEMDRPLPAEAGAATEVVVVGDSVHDRIVASLPFRDFYRRALGVGRHRRLVVVALPATGAANRCGGARPGTGNLVHRLLTELSPERFQVLGLYEPGPHPCTGGLSAAGLRNGSGLLPPEADWRAALVAADWIIGAPGAVTRYGTITGVPVMLTDAPPRAAEHPSVPPVPYGIRLVAHRPVPEQLAEAAAQWRSDRVQAVVRRITSEPGRFDRAVRRTMYRLLRLPQPATIPVAEPVPPPLRMECPADRPIDACQGD</sequence>
<dbReference type="AlphaFoldDB" id="A0A238UVX0"/>
<keyword evidence="2" id="KW-1185">Reference proteome</keyword>
<evidence type="ECO:0008006" key="3">
    <source>
        <dbReference type="Google" id="ProtNLM"/>
    </source>
</evidence>